<dbReference type="Gene3D" id="3.40.50.720">
    <property type="entry name" value="NAD(P)-binding Rossmann-like Domain"/>
    <property type="match status" value="1"/>
</dbReference>
<evidence type="ECO:0000259" key="3">
    <source>
        <dbReference type="Pfam" id="PF07479"/>
    </source>
</evidence>
<dbReference type="SUPFAM" id="SSF51735">
    <property type="entry name" value="NAD(P)-binding Rossmann-fold domains"/>
    <property type="match status" value="1"/>
</dbReference>
<dbReference type="SUPFAM" id="SSF48179">
    <property type="entry name" value="6-phosphogluconate dehydrogenase C-terminal domain-like"/>
    <property type="match status" value="1"/>
</dbReference>
<dbReference type="PANTHER" id="PTHR11728">
    <property type="entry name" value="GLYCEROL-3-PHOSPHATE DEHYDROGENASE"/>
    <property type="match status" value="1"/>
</dbReference>
<dbReference type="GO" id="GO:0047952">
    <property type="term" value="F:glycerol-3-phosphate dehydrogenase [NAD(P)+] activity"/>
    <property type="evidence" value="ECO:0007669"/>
    <property type="project" value="TreeGrafter"/>
</dbReference>
<keyword evidence="5" id="KW-1185">Reference proteome</keyword>
<gene>
    <name evidence="4" type="ORF">EER27_11200</name>
</gene>
<dbReference type="GO" id="GO:0005829">
    <property type="term" value="C:cytosol"/>
    <property type="evidence" value="ECO:0007669"/>
    <property type="project" value="TreeGrafter"/>
</dbReference>
<dbReference type="Proteomes" id="UP000267049">
    <property type="component" value="Unassembled WGS sequence"/>
</dbReference>
<feature type="domain" description="Glycerol-3-phosphate dehydrogenase NAD-dependent C-terminal" evidence="3">
    <location>
        <begin position="159"/>
        <end position="270"/>
    </location>
</feature>
<dbReference type="GO" id="GO:0051287">
    <property type="term" value="F:NAD binding"/>
    <property type="evidence" value="ECO:0007669"/>
    <property type="project" value="InterPro"/>
</dbReference>
<dbReference type="GO" id="GO:0005975">
    <property type="term" value="P:carbohydrate metabolic process"/>
    <property type="evidence" value="ECO:0007669"/>
    <property type="project" value="InterPro"/>
</dbReference>
<dbReference type="InterPro" id="IPR006109">
    <property type="entry name" value="G3P_DH_NAD-dep_C"/>
</dbReference>
<dbReference type="InterPro" id="IPR011128">
    <property type="entry name" value="G3P_DH_NAD-dep_N"/>
</dbReference>
<accession>A0A3M8SP94</accession>
<organism evidence="4 5">
    <name type="scientific">Montanilutibacter psychrotolerans</name>
    <dbReference type="NCBI Taxonomy" id="1327343"/>
    <lineage>
        <taxon>Bacteria</taxon>
        <taxon>Pseudomonadati</taxon>
        <taxon>Pseudomonadota</taxon>
        <taxon>Gammaproteobacteria</taxon>
        <taxon>Lysobacterales</taxon>
        <taxon>Lysobacteraceae</taxon>
        <taxon>Montanilutibacter</taxon>
    </lineage>
</organism>
<name>A0A3M8SP94_9GAMM</name>
<dbReference type="GO" id="GO:0046168">
    <property type="term" value="P:glycerol-3-phosphate catabolic process"/>
    <property type="evidence" value="ECO:0007669"/>
    <property type="project" value="InterPro"/>
</dbReference>
<dbReference type="OrthoDB" id="8544421at2"/>
<dbReference type="Gene3D" id="1.10.1040.10">
    <property type="entry name" value="N-(1-d-carboxylethyl)-l-norvaline Dehydrogenase, domain 2"/>
    <property type="match status" value="1"/>
</dbReference>
<proteinExistence type="predicted"/>
<dbReference type="RefSeq" id="WP_123088211.1">
    <property type="nucleotide sequence ID" value="NZ_RIBS01000005.1"/>
</dbReference>
<evidence type="ECO:0000256" key="1">
    <source>
        <dbReference type="ARBA" id="ARBA00023002"/>
    </source>
</evidence>
<comment type="caution">
    <text evidence="4">The sequence shown here is derived from an EMBL/GenBank/DDBJ whole genome shotgun (WGS) entry which is preliminary data.</text>
</comment>
<evidence type="ECO:0008006" key="6">
    <source>
        <dbReference type="Google" id="ProtNLM"/>
    </source>
</evidence>
<evidence type="ECO:0000313" key="5">
    <source>
        <dbReference type="Proteomes" id="UP000267049"/>
    </source>
</evidence>
<dbReference type="Pfam" id="PF01210">
    <property type="entry name" value="NAD_Gly3P_dh_N"/>
    <property type="match status" value="1"/>
</dbReference>
<reference evidence="4 5" key="1">
    <citation type="submission" date="2018-11" db="EMBL/GenBank/DDBJ databases">
        <title>Lysobacter cryohumiis sp. nov., isolated from soil in the Tianshan Mountains, Xinjiang, China.</title>
        <authorList>
            <person name="Luo Y."/>
            <person name="Sheng H."/>
        </authorList>
    </citation>
    <scope>NUCLEOTIDE SEQUENCE [LARGE SCALE GENOMIC DNA]</scope>
    <source>
        <strain evidence="4 5">ZS60</strain>
    </source>
</reference>
<dbReference type="PANTHER" id="PTHR11728:SF1">
    <property type="entry name" value="GLYCEROL-3-PHOSPHATE DEHYDROGENASE [NAD(+)] 2, CHLOROPLASTIC"/>
    <property type="match status" value="1"/>
</dbReference>
<evidence type="ECO:0000313" key="4">
    <source>
        <dbReference type="EMBL" id="RNF83079.1"/>
    </source>
</evidence>
<evidence type="ECO:0000259" key="2">
    <source>
        <dbReference type="Pfam" id="PF01210"/>
    </source>
</evidence>
<keyword evidence="1" id="KW-0560">Oxidoreductase</keyword>
<dbReference type="InterPro" id="IPR008927">
    <property type="entry name" value="6-PGluconate_DH-like_C_sf"/>
</dbReference>
<dbReference type="InterPro" id="IPR036291">
    <property type="entry name" value="NAD(P)-bd_dom_sf"/>
</dbReference>
<dbReference type="InterPro" id="IPR013328">
    <property type="entry name" value="6PGD_dom2"/>
</dbReference>
<dbReference type="AlphaFoldDB" id="A0A3M8SP94"/>
<dbReference type="EMBL" id="RIBS01000005">
    <property type="protein sequence ID" value="RNF83079.1"/>
    <property type="molecule type" value="Genomic_DNA"/>
</dbReference>
<feature type="domain" description="Glycerol-3-phosphate dehydrogenase NAD-dependent N-terminal" evidence="2">
    <location>
        <begin position="43"/>
        <end position="136"/>
    </location>
</feature>
<dbReference type="Pfam" id="PF07479">
    <property type="entry name" value="NAD_Gly3P_dh_C"/>
    <property type="match status" value="1"/>
</dbReference>
<protein>
    <recommendedName>
        <fullName evidence="6">Glycerol-3-phosphate dehydrogenase (NAD(P)(+))</fullName>
    </recommendedName>
</protein>
<sequence length="315" mass="33628">MTGNAKRVLILGHGAMGRAFETLLGTRHQVTIWDRDLQTGVETQPLEEAALDCEVVLFALPTNPHDELARRLAPCLAGGTICLSIGKGLDEQGRTPAQIFQQHFGSRVGWALLYGPMLARELQAGRGGFAVAASSQPAVGPQLDDLFDGTPLRFDHSGDVQGAAWAAILKNVYVPLIGATDALAMGDNLRGFLLTEATRELAGIIEAMGGQAETAHTVAGLGDLVTSATSASSHHRRIGAELTAGRSGELAASGANIRSEGVHTLAMVRTHRLFAWEQFALFALVCRFFDNPAQLEPDLRAYLDGRFDRRGHCGP</sequence>